<evidence type="ECO:0000259" key="2">
    <source>
        <dbReference type="Pfam" id="PF03374"/>
    </source>
</evidence>
<name>I9QJL9_9BACT</name>
<dbReference type="PATRIC" id="fig|997876.3.peg.3918"/>
<keyword evidence="1" id="KW-0175">Coiled coil</keyword>
<reference evidence="3 4" key="1">
    <citation type="submission" date="2012-02" db="EMBL/GenBank/DDBJ databases">
        <title>The Genome Sequence of Bacteroides dorei CL02T12C06.</title>
        <authorList>
            <consortium name="The Broad Institute Genome Sequencing Platform"/>
            <person name="Earl A."/>
            <person name="Ward D."/>
            <person name="Feldgarden M."/>
            <person name="Gevers D."/>
            <person name="Zitomersky N.L."/>
            <person name="Coyne M.J."/>
            <person name="Comstock L.E."/>
            <person name="Young S.K."/>
            <person name="Zeng Q."/>
            <person name="Gargeya S."/>
            <person name="Fitzgerald M."/>
            <person name="Haas B."/>
            <person name="Abouelleil A."/>
            <person name="Alvarado L."/>
            <person name="Arachchi H.M."/>
            <person name="Berlin A."/>
            <person name="Chapman S.B."/>
            <person name="Gearin G."/>
            <person name="Goldberg J."/>
            <person name="Griggs A."/>
            <person name="Gujja S."/>
            <person name="Hansen M."/>
            <person name="Heiman D."/>
            <person name="Howarth C."/>
            <person name="Larimer J."/>
            <person name="Lui A."/>
            <person name="MacDonald P.J.P."/>
            <person name="McCowen C."/>
            <person name="Montmayeur A."/>
            <person name="Murphy C."/>
            <person name="Neiman D."/>
            <person name="Pearson M."/>
            <person name="Priest M."/>
            <person name="Roberts A."/>
            <person name="Saif S."/>
            <person name="Shea T."/>
            <person name="Sisk P."/>
            <person name="Stolte C."/>
            <person name="Sykes S."/>
            <person name="Wortman J."/>
            <person name="Nusbaum C."/>
            <person name="Birren B."/>
        </authorList>
    </citation>
    <scope>NUCLEOTIDE SEQUENCE [LARGE SCALE GENOMIC DNA]</scope>
    <source>
        <strain evidence="3 4">CL02T12C06</strain>
    </source>
</reference>
<comment type="caution">
    <text evidence="3">The sequence shown here is derived from an EMBL/GenBank/DDBJ whole genome shotgun (WGS) entry which is preliminary data.</text>
</comment>
<dbReference type="InterPro" id="IPR014054">
    <property type="entry name" value="Phage_regulatory_Rha"/>
</dbReference>
<dbReference type="Pfam" id="PF03374">
    <property type="entry name" value="ANT"/>
    <property type="match status" value="1"/>
</dbReference>
<gene>
    <name evidence="3" type="ORF">HMPREF1064_03753</name>
</gene>
<protein>
    <submittedName>
        <fullName evidence="3">Rha family phage regulatory protein</fullName>
    </submittedName>
</protein>
<sequence>MSWSRNTHGVLLWKLEQHVAQFFIVQNSEVMTGLLEVKNTMSSLQIAELTGKAHSNVMRDIRNILEQLEDRGAFNFELTSYIDKSNRESPCYQLTKKDCLLLASGYDANLRAKIINRWEELETRELSRKELALMVIQAEEEKERLLLENNHLSETVELQTKELQESAPKVSYYDNHLQSVNALTATQIAKEIGMSAEKLNNKLKELGIQFKQSGQWLLKSPYDKWGMHETRTNIFTSERGNTHTNTYTVWTQKGRRFIIALYENDWNVKKAIKQIKGELNPAA</sequence>
<evidence type="ECO:0000313" key="4">
    <source>
        <dbReference type="Proteomes" id="UP000005974"/>
    </source>
</evidence>
<dbReference type="Pfam" id="PF09669">
    <property type="entry name" value="Phage_pRha"/>
    <property type="match status" value="1"/>
</dbReference>
<dbReference type="NCBIfam" id="TIGR02681">
    <property type="entry name" value="phage_pRha"/>
    <property type="match status" value="1"/>
</dbReference>
<evidence type="ECO:0000313" key="3">
    <source>
        <dbReference type="EMBL" id="EIY29731.1"/>
    </source>
</evidence>
<dbReference type="Proteomes" id="UP000005974">
    <property type="component" value="Unassembled WGS sequence"/>
</dbReference>
<dbReference type="EMBL" id="AGXJ01000069">
    <property type="protein sequence ID" value="EIY29731.1"/>
    <property type="molecule type" value="Genomic_DNA"/>
</dbReference>
<keyword evidence="4" id="KW-1185">Reference proteome</keyword>
<dbReference type="AlphaFoldDB" id="I9QJL9"/>
<dbReference type="InterPro" id="IPR005039">
    <property type="entry name" value="Ant_C"/>
</dbReference>
<feature type="coiled-coil region" evidence="1">
    <location>
        <begin position="128"/>
        <end position="155"/>
    </location>
</feature>
<organism evidence="3 4">
    <name type="scientific">Phocaeicola dorei CL02T12C06</name>
    <dbReference type="NCBI Taxonomy" id="997876"/>
    <lineage>
        <taxon>Bacteria</taxon>
        <taxon>Pseudomonadati</taxon>
        <taxon>Bacteroidota</taxon>
        <taxon>Bacteroidia</taxon>
        <taxon>Bacteroidales</taxon>
        <taxon>Bacteroidaceae</taxon>
        <taxon>Phocaeicola</taxon>
    </lineage>
</organism>
<feature type="domain" description="Antirepressor protein C-terminal" evidence="2">
    <location>
        <begin position="161"/>
        <end position="263"/>
    </location>
</feature>
<dbReference type="GO" id="GO:0003677">
    <property type="term" value="F:DNA binding"/>
    <property type="evidence" value="ECO:0007669"/>
    <property type="project" value="InterPro"/>
</dbReference>
<dbReference type="HOGENOM" id="CLU_046670_7_4_10"/>
<accession>I9QJL9</accession>
<dbReference type="OrthoDB" id="1078540at2"/>
<proteinExistence type="predicted"/>
<evidence type="ECO:0000256" key="1">
    <source>
        <dbReference type="SAM" id="Coils"/>
    </source>
</evidence>